<sequence length="439" mass="46172">MRGVFGLAVATLAGLIGQSFADPTIARPGGVDDIIITEDNILNSTSVREFTTNTILKTNAALAGAFPISVVNNFDSGMYMYLTGKDSSGVPVLLGANGQFVYPQADGTGVPQEIVANVALPLNAKGQTTQVVLPQALTSARIWLARGQLKFYTVRDGNGISAIVEPSAANPNDPSAGIQWGFIEFNYDGTTIYANISFVDFVGISLGMGLTLASGAQQIVQGLQGGAVDNICSGMKQQTSADGQIWDQLCVTSSSGQALRVLSPNLYVSGNPGQFGSYYDDYINQVWNQYAGQDLVIDTQGAAGKVECRTSNNQLTCAGDNRAYPKPTVVDIWGCNSGPFAIIDSDNEVHRGVVPRLCAAFTRSTLLLSGGNVQPSLGASSYYAVSPTSHYSRVVHQYEVNGLGYAFPYDDVNPDGENASGTVAGADPTLLKVTVGGWS</sequence>
<dbReference type="PROSITE" id="PS52006">
    <property type="entry name" value="GH64"/>
    <property type="match status" value="1"/>
</dbReference>
<dbReference type="AlphaFoldDB" id="A0A4Z0Y6Q8"/>
<reference evidence="3 4" key="1">
    <citation type="submission" date="2019-03" db="EMBL/GenBank/DDBJ databases">
        <title>Draft genome sequence of Xylaria hypoxylon DSM 108379, a ubiquitous saprotrophic-parasitic fungi on hardwood.</title>
        <authorList>
            <person name="Buettner E."/>
            <person name="Leonhardt S."/>
            <person name="Gebauer A.M."/>
            <person name="Liers C."/>
            <person name="Hofrichter M."/>
            <person name="Kellner H."/>
        </authorList>
    </citation>
    <scope>NUCLEOTIDE SEQUENCE [LARGE SCALE GENOMIC DNA]</scope>
    <source>
        <strain evidence="3 4">DSM 108379</strain>
    </source>
</reference>
<dbReference type="Proteomes" id="UP000297716">
    <property type="component" value="Unassembled WGS sequence"/>
</dbReference>
<gene>
    <name evidence="3" type="ORF">E0Z10_g9042</name>
</gene>
<keyword evidence="4" id="KW-1185">Reference proteome</keyword>
<dbReference type="PANTHER" id="PTHR38165">
    <property type="match status" value="1"/>
</dbReference>
<dbReference type="InterPro" id="IPR042517">
    <property type="entry name" value="Glyco_hydro_64_N_2"/>
</dbReference>
<accession>A0A4Z0Y6Q8</accession>
<proteinExistence type="predicted"/>
<evidence type="ECO:0000313" key="4">
    <source>
        <dbReference type="Proteomes" id="UP000297716"/>
    </source>
</evidence>
<comment type="caution">
    <text evidence="3">The sequence shown here is derived from an EMBL/GenBank/DDBJ whole genome shotgun (WGS) entry which is preliminary data.</text>
</comment>
<name>A0A4Z0Y6Q8_9PEZI</name>
<evidence type="ECO:0000256" key="1">
    <source>
        <dbReference type="SAM" id="SignalP"/>
    </source>
</evidence>
<protein>
    <recommendedName>
        <fullName evidence="2">GH64 domain-containing protein</fullName>
    </recommendedName>
</protein>
<organism evidence="3 4">
    <name type="scientific">Xylaria hypoxylon</name>
    <dbReference type="NCBI Taxonomy" id="37992"/>
    <lineage>
        <taxon>Eukaryota</taxon>
        <taxon>Fungi</taxon>
        <taxon>Dikarya</taxon>
        <taxon>Ascomycota</taxon>
        <taxon>Pezizomycotina</taxon>
        <taxon>Sordariomycetes</taxon>
        <taxon>Xylariomycetidae</taxon>
        <taxon>Xylariales</taxon>
        <taxon>Xylariaceae</taxon>
        <taxon>Xylaria</taxon>
    </lineage>
</organism>
<dbReference type="InterPro" id="IPR032477">
    <property type="entry name" value="Glyco_hydro_64"/>
</dbReference>
<feature type="signal peptide" evidence="1">
    <location>
        <begin position="1"/>
        <end position="21"/>
    </location>
</feature>
<dbReference type="EMBL" id="SKBN01000266">
    <property type="protein sequence ID" value="TGJ79729.1"/>
    <property type="molecule type" value="Genomic_DNA"/>
</dbReference>
<dbReference type="Pfam" id="PF16483">
    <property type="entry name" value="Glyco_hydro_64"/>
    <property type="match status" value="1"/>
</dbReference>
<dbReference type="OrthoDB" id="10058186at2759"/>
<dbReference type="InterPro" id="IPR037176">
    <property type="entry name" value="Osmotin/thaumatin-like_sf"/>
</dbReference>
<dbReference type="InterPro" id="IPR037398">
    <property type="entry name" value="Glyco_hydro_64_fam"/>
</dbReference>
<dbReference type="Gene3D" id="3.30.920.50">
    <property type="entry name" value="Beta-1,3-glucanase, C-terminal domain"/>
    <property type="match status" value="1"/>
</dbReference>
<feature type="domain" description="GH64" evidence="2">
    <location>
        <begin position="63"/>
        <end position="423"/>
    </location>
</feature>
<feature type="chain" id="PRO_5021401465" description="GH64 domain-containing protein" evidence="1">
    <location>
        <begin position="22"/>
        <end position="439"/>
    </location>
</feature>
<evidence type="ECO:0000259" key="2">
    <source>
        <dbReference type="PROSITE" id="PS52006"/>
    </source>
</evidence>
<evidence type="ECO:0000313" key="3">
    <source>
        <dbReference type="EMBL" id="TGJ79729.1"/>
    </source>
</evidence>
<keyword evidence="1" id="KW-0732">Signal</keyword>
<dbReference type="Gene3D" id="2.60.110.10">
    <property type="entry name" value="Thaumatin"/>
    <property type="match status" value="1"/>
</dbReference>
<dbReference type="PANTHER" id="PTHR38165:SF1">
    <property type="entry name" value="GLUCANASE B"/>
    <property type="match status" value="1"/>
</dbReference>